<dbReference type="GO" id="GO:0005085">
    <property type="term" value="F:guanyl-nucleotide exchange factor activity"/>
    <property type="evidence" value="ECO:0007669"/>
    <property type="project" value="TreeGrafter"/>
</dbReference>
<gene>
    <name evidence="1" type="primary">RvY_03722-1</name>
    <name evidence="1" type="synonym">RvY_03722.1</name>
    <name evidence="1" type="ORF">RvY_03722</name>
</gene>
<dbReference type="AlphaFoldDB" id="A0A1D1UUR2"/>
<dbReference type="GO" id="GO:0031085">
    <property type="term" value="C:BLOC-3 complex"/>
    <property type="evidence" value="ECO:0007669"/>
    <property type="project" value="TreeGrafter"/>
</dbReference>
<dbReference type="InterPro" id="IPR026053">
    <property type="entry name" value="HPS1"/>
</dbReference>
<evidence type="ECO:0000313" key="1">
    <source>
        <dbReference type="EMBL" id="GAU91482.1"/>
    </source>
</evidence>
<organism evidence="1 2">
    <name type="scientific">Ramazzottius varieornatus</name>
    <name type="common">Water bear</name>
    <name type="synonym">Tardigrade</name>
    <dbReference type="NCBI Taxonomy" id="947166"/>
    <lineage>
        <taxon>Eukaryota</taxon>
        <taxon>Metazoa</taxon>
        <taxon>Ecdysozoa</taxon>
        <taxon>Tardigrada</taxon>
        <taxon>Eutardigrada</taxon>
        <taxon>Parachela</taxon>
        <taxon>Hypsibioidea</taxon>
        <taxon>Ramazzottiidae</taxon>
        <taxon>Ramazzottius</taxon>
    </lineage>
</organism>
<evidence type="ECO:0000313" key="2">
    <source>
        <dbReference type="Proteomes" id="UP000186922"/>
    </source>
</evidence>
<dbReference type="OrthoDB" id="10668740at2759"/>
<comment type="caution">
    <text evidence="1">The sequence shown here is derived from an EMBL/GenBank/DDBJ whole genome shotgun (WGS) entry which is preliminary data.</text>
</comment>
<keyword evidence="2" id="KW-1185">Reference proteome</keyword>
<accession>A0A1D1UUR2</accession>
<name>A0A1D1UUR2_RAMVA</name>
<dbReference type="Proteomes" id="UP000186922">
    <property type="component" value="Unassembled WGS sequence"/>
</dbReference>
<reference evidence="1 2" key="1">
    <citation type="journal article" date="2016" name="Nat. Commun.">
        <title>Extremotolerant tardigrade genome and improved radiotolerance of human cultured cells by tardigrade-unique protein.</title>
        <authorList>
            <person name="Hashimoto T."/>
            <person name="Horikawa D.D."/>
            <person name="Saito Y."/>
            <person name="Kuwahara H."/>
            <person name="Kozuka-Hata H."/>
            <person name="Shin-I T."/>
            <person name="Minakuchi Y."/>
            <person name="Ohishi K."/>
            <person name="Motoyama A."/>
            <person name="Aizu T."/>
            <person name="Enomoto A."/>
            <person name="Kondo K."/>
            <person name="Tanaka S."/>
            <person name="Hara Y."/>
            <person name="Koshikawa S."/>
            <person name="Sagara H."/>
            <person name="Miura T."/>
            <person name="Yokobori S."/>
            <person name="Miyagawa K."/>
            <person name="Suzuki Y."/>
            <person name="Kubo T."/>
            <person name="Oyama M."/>
            <person name="Kohara Y."/>
            <person name="Fujiyama A."/>
            <person name="Arakawa K."/>
            <person name="Katayama T."/>
            <person name="Toyoda A."/>
            <person name="Kunieda T."/>
        </authorList>
    </citation>
    <scope>NUCLEOTIDE SEQUENCE [LARGE SCALE GENOMIC DNA]</scope>
    <source>
        <strain evidence="1 2">YOKOZUNA-1</strain>
    </source>
</reference>
<dbReference type="EMBL" id="BDGG01000002">
    <property type="protein sequence ID" value="GAU91482.1"/>
    <property type="molecule type" value="Genomic_DNA"/>
</dbReference>
<dbReference type="PANTHER" id="PTHR12761:SF1">
    <property type="entry name" value="BLOC-3 COMPLEX MEMBER HPS1"/>
    <property type="match status" value="1"/>
</dbReference>
<sequence>MLGLFAFLNLRELVFHECDDELWNLICDAEGAFQSQDGKYSGSASSHILHYFSPLLASQMVIKLEVGNGGLTEMGGESSMRISIAKVADVTYILLCQHSSIGMQRLMNLIKRFFRLCIGVMTSGSFETIDEYWTALLRRGFRQLARRCFEEPSCVLEAEQELLIPEDISRQLSALLKKVCGLAAMKYTMERIIMANGWKPVIVYTRTVSSLICPEDIRLLSILAHCCEILSESSGRTCSTHSSQTGPDSLATSTSGSLAGYEYNSSSISLLTDLDMEPLLPSLSPTPSIAHVVVFLRHQDGGIKPHKVYVVQPAADFRLLFLSKPSSTALVPFVYDALQLLDQIQEDRESVRMSGVKQACPLRETYTGLGDVLQRISGSNELRKLPRKLGAKVSRILEDFERGILDDLWSTTPSATSRRLHSNRNGASIKVNQSLMEAKAICQQVLLHFRQADFSHDPIKWTSTVAALNRGRETVQKGLMDIIGFLAVKCQAPLSTTSTFPTLPCLQFVIFVSKDVETKVRWSLEFSRTNTHFGVDLIRDLEAMGEMQQMGSHCDTMRCTADGYRTSFRLFGSLFLAGHARQLRWDRRTEYEVYCWYDGGVKDDVLKSHGLFILSSCLECLRSTTNLEDFGVVQQSLRSLSRCSLWS</sequence>
<dbReference type="PANTHER" id="PTHR12761">
    <property type="entry name" value="HERMANSKY-PUDLAK SYNDROME PROTEIN 1"/>
    <property type="match status" value="1"/>
</dbReference>
<protein>
    <submittedName>
        <fullName evidence="1">Uncharacterized protein</fullName>
    </submittedName>
</protein>
<proteinExistence type="predicted"/>